<evidence type="ECO:0000313" key="13">
    <source>
        <dbReference type="Proteomes" id="UP000008514"/>
    </source>
</evidence>
<evidence type="ECO:0000256" key="9">
    <source>
        <dbReference type="ARBA" id="ARBA00035120"/>
    </source>
</evidence>
<keyword evidence="6 11" id="KW-0406">Ion transport</keyword>
<dbReference type="GO" id="GO:0046872">
    <property type="term" value="F:metal ion binding"/>
    <property type="evidence" value="ECO:0007669"/>
    <property type="project" value="UniProtKB-KW"/>
</dbReference>
<comment type="function">
    <text evidence="11">Fluoride-specific ion channel. Important for reducing fluoride concentration in the cell, thus reducing its toxicity.</text>
</comment>
<keyword evidence="4 11" id="KW-0812">Transmembrane</keyword>
<evidence type="ECO:0000256" key="1">
    <source>
        <dbReference type="ARBA" id="ARBA00004651"/>
    </source>
</evidence>
<dbReference type="STRING" id="313595.P700755_003114"/>
<evidence type="ECO:0000256" key="8">
    <source>
        <dbReference type="ARBA" id="ARBA00023303"/>
    </source>
</evidence>
<evidence type="ECO:0000256" key="3">
    <source>
        <dbReference type="ARBA" id="ARBA00022519"/>
    </source>
</evidence>
<evidence type="ECO:0000256" key="4">
    <source>
        <dbReference type="ARBA" id="ARBA00022692"/>
    </source>
</evidence>
<feature type="transmembrane region" description="Helical" evidence="11">
    <location>
        <begin position="35"/>
        <end position="56"/>
    </location>
</feature>
<keyword evidence="11" id="KW-0813">Transport</keyword>
<keyword evidence="11" id="KW-0915">Sodium</keyword>
<dbReference type="PANTHER" id="PTHR28259">
    <property type="entry name" value="FLUORIDE EXPORT PROTEIN 1-RELATED"/>
    <property type="match status" value="1"/>
</dbReference>
<dbReference type="GO" id="GO:0062054">
    <property type="term" value="F:fluoride channel activity"/>
    <property type="evidence" value="ECO:0007669"/>
    <property type="project" value="UniProtKB-UniRule"/>
</dbReference>
<dbReference type="EMBL" id="CP003879">
    <property type="protein sequence ID" value="AFU69784.1"/>
    <property type="molecule type" value="Genomic_DNA"/>
</dbReference>
<keyword evidence="7 11" id="KW-0472">Membrane</keyword>
<dbReference type="HAMAP" id="MF_00454">
    <property type="entry name" value="FluC"/>
    <property type="match status" value="1"/>
</dbReference>
<evidence type="ECO:0000256" key="10">
    <source>
        <dbReference type="ARBA" id="ARBA00035585"/>
    </source>
</evidence>
<dbReference type="InterPro" id="IPR003691">
    <property type="entry name" value="FluC"/>
</dbReference>
<sequence>MKSVLLVFLGGGLGSVCRFLVTLFFKTQVDSKFNFFSTLTVNVLGSLLIGLLLGWLMKSEGQYSNLQLLLAVGFCGGFTTFSTFSSENLNLLKSNLYLEFLLYALGSLVLGILAVFLGFIITKNLAAH</sequence>
<dbReference type="NCBIfam" id="TIGR00494">
    <property type="entry name" value="crcB"/>
    <property type="match status" value="1"/>
</dbReference>
<evidence type="ECO:0000256" key="7">
    <source>
        <dbReference type="ARBA" id="ARBA00023136"/>
    </source>
</evidence>
<keyword evidence="3 11" id="KW-0997">Cell inner membrane</keyword>
<evidence type="ECO:0000256" key="2">
    <source>
        <dbReference type="ARBA" id="ARBA00022475"/>
    </source>
</evidence>
<feature type="transmembrane region" description="Helical" evidence="11">
    <location>
        <begin position="68"/>
        <end position="85"/>
    </location>
</feature>
<dbReference type="HOGENOM" id="CLU_114342_2_0_10"/>
<comment type="activity regulation">
    <text evidence="11">Na(+) is not transported, but it plays an essential structural role and its presence is essential for fluoride channel function.</text>
</comment>
<comment type="subcellular location">
    <subcellularLocation>
        <location evidence="11">Cell inner membrane</location>
        <topology evidence="11">Multi-pass membrane protein</topology>
    </subcellularLocation>
    <subcellularLocation>
        <location evidence="1">Cell membrane</location>
        <topology evidence="1">Multi-pass membrane protein</topology>
    </subcellularLocation>
</comment>
<evidence type="ECO:0000256" key="11">
    <source>
        <dbReference type="HAMAP-Rule" id="MF_00454"/>
    </source>
</evidence>
<dbReference type="KEGG" id="ptq:P700755_003114"/>
<reference evidence="12" key="2">
    <citation type="submission" date="2012-09" db="EMBL/GenBank/DDBJ databases">
        <title>The complete sequence of Psychroflexus torquis an extreme psychrophile from sea-ice that is stimulated by light.</title>
        <authorList>
            <person name="Feng S."/>
            <person name="Powell S.M."/>
            <person name="Bowman J.P."/>
        </authorList>
    </citation>
    <scope>NUCLEOTIDE SEQUENCE [LARGE SCALE GENOMIC DNA]</scope>
    <source>
        <strain evidence="12">ATCC 700755</strain>
    </source>
</reference>
<dbReference type="RefSeq" id="WP_015025335.1">
    <property type="nucleotide sequence ID" value="NC_018721.1"/>
</dbReference>
<evidence type="ECO:0000313" key="12">
    <source>
        <dbReference type="EMBL" id="AFU69784.1"/>
    </source>
</evidence>
<keyword evidence="11" id="KW-0479">Metal-binding</keyword>
<dbReference type="eggNOG" id="COG0239">
    <property type="taxonomic scope" value="Bacteria"/>
</dbReference>
<keyword evidence="5 11" id="KW-1133">Transmembrane helix</keyword>
<dbReference type="GO" id="GO:0005886">
    <property type="term" value="C:plasma membrane"/>
    <property type="evidence" value="ECO:0007669"/>
    <property type="project" value="UniProtKB-SubCell"/>
</dbReference>
<dbReference type="Proteomes" id="UP000008514">
    <property type="component" value="Chromosome"/>
</dbReference>
<name>K4IHE3_PSYTT</name>
<feature type="transmembrane region" description="Helical" evidence="11">
    <location>
        <begin position="100"/>
        <end position="121"/>
    </location>
</feature>
<reference evidence="12" key="1">
    <citation type="submission" date="2006-03" db="EMBL/GenBank/DDBJ databases">
        <authorList>
            <person name="Bowman J."/>
            <person name="Ferriera S."/>
            <person name="Johnson J."/>
            <person name="Kravitz S."/>
            <person name="Halpern A."/>
            <person name="Remington K."/>
            <person name="Beeson K."/>
            <person name="Tran B."/>
            <person name="Rogers Y.-H."/>
            <person name="Friedman R."/>
            <person name="Venter J.C."/>
        </authorList>
    </citation>
    <scope>NUCLEOTIDE SEQUENCE [LARGE SCALE GENOMIC DNA]</scope>
    <source>
        <strain evidence="12">ATCC 700755</strain>
    </source>
</reference>
<evidence type="ECO:0000256" key="6">
    <source>
        <dbReference type="ARBA" id="ARBA00023065"/>
    </source>
</evidence>
<comment type="similarity">
    <text evidence="9 11">Belongs to the fluoride channel Fluc/FEX (TC 1.A.43) family.</text>
</comment>
<feature type="binding site" evidence="11">
    <location>
        <position position="76"/>
    </location>
    <ligand>
        <name>Na(+)</name>
        <dbReference type="ChEBI" id="CHEBI:29101"/>
        <note>structural</note>
    </ligand>
</feature>
<dbReference type="GO" id="GO:0140114">
    <property type="term" value="P:cellular detoxification of fluoride"/>
    <property type="evidence" value="ECO:0007669"/>
    <property type="project" value="UniProtKB-UniRule"/>
</dbReference>
<proteinExistence type="inferred from homology"/>
<feature type="binding site" evidence="11">
    <location>
        <position position="79"/>
    </location>
    <ligand>
        <name>Na(+)</name>
        <dbReference type="ChEBI" id="CHEBI:29101"/>
        <note>structural</note>
    </ligand>
</feature>
<protein>
    <recommendedName>
        <fullName evidence="11">Fluoride-specific ion channel FluC</fullName>
    </recommendedName>
</protein>
<dbReference type="Pfam" id="PF02537">
    <property type="entry name" value="CRCB"/>
    <property type="match status" value="1"/>
</dbReference>
<keyword evidence="13" id="KW-1185">Reference proteome</keyword>
<gene>
    <name evidence="11" type="primary">fluC</name>
    <name evidence="11" type="synonym">crcB</name>
    <name evidence="12" type="ordered locus">P700755_003114</name>
</gene>
<evidence type="ECO:0000256" key="5">
    <source>
        <dbReference type="ARBA" id="ARBA00022989"/>
    </source>
</evidence>
<dbReference type="AlphaFoldDB" id="K4IHE3"/>
<keyword evidence="2 11" id="KW-1003">Cell membrane</keyword>
<comment type="catalytic activity">
    <reaction evidence="10">
        <text>fluoride(in) = fluoride(out)</text>
        <dbReference type="Rhea" id="RHEA:76159"/>
        <dbReference type="ChEBI" id="CHEBI:17051"/>
    </reaction>
    <physiologicalReaction direction="left-to-right" evidence="10">
        <dbReference type="Rhea" id="RHEA:76160"/>
    </physiologicalReaction>
</comment>
<organism evidence="12 13">
    <name type="scientific">Psychroflexus torquis (strain ATCC 700755 / CIP 106069 / ACAM 623)</name>
    <dbReference type="NCBI Taxonomy" id="313595"/>
    <lineage>
        <taxon>Bacteria</taxon>
        <taxon>Pseudomonadati</taxon>
        <taxon>Bacteroidota</taxon>
        <taxon>Flavobacteriia</taxon>
        <taxon>Flavobacteriales</taxon>
        <taxon>Flavobacteriaceae</taxon>
        <taxon>Psychroflexus</taxon>
    </lineage>
</organism>
<accession>K4IHE3</accession>
<keyword evidence="8 11" id="KW-0407">Ion channel</keyword>
<dbReference type="PANTHER" id="PTHR28259:SF1">
    <property type="entry name" value="FLUORIDE EXPORT PROTEIN 1-RELATED"/>
    <property type="match status" value="1"/>
</dbReference>